<evidence type="ECO:0000256" key="1">
    <source>
        <dbReference type="SAM" id="Coils"/>
    </source>
</evidence>
<sequence length="82" mass="9563">MVMPLILIGSFLFGVLLTWFILKRQYQDLLKNTLSEATQNLANEVTRLTTAEKEYQQKIADLEYSLREREKDIAALKSNRDN</sequence>
<gene>
    <name evidence="3" type="ORF">GCM10007876_23560</name>
</gene>
<evidence type="ECO:0000313" key="4">
    <source>
        <dbReference type="Proteomes" id="UP001161389"/>
    </source>
</evidence>
<organism evidence="3 4">
    <name type="scientific">Litoribrevibacter albus</name>
    <dbReference type="NCBI Taxonomy" id="1473156"/>
    <lineage>
        <taxon>Bacteria</taxon>
        <taxon>Pseudomonadati</taxon>
        <taxon>Pseudomonadota</taxon>
        <taxon>Gammaproteobacteria</taxon>
        <taxon>Oceanospirillales</taxon>
        <taxon>Oceanospirillaceae</taxon>
        <taxon>Litoribrevibacter</taxon>
    </lineage>
</organism>
<reference evidence="3" key="1">
    <citation type="journal article" date="2014" name="Int. J. Syst. Evol. Microbiol.">
        <title>Complete genome sequence of Corynebacterium casei LMG S-19264T (=DSM 44701T), isolated from a smear-ripened cheese.</title>
        <authorList>
            <consortium name="US DOE Joint Genome Institute (JGI-PGF)"/>
            <person name="Walter F."/>
            <person name="Albersmeier A."/>
            <person name="Kalinowski J."/>
            <person name="Ruckert C."/>
        </authorList>
    </citation>
    <scope>NUCLEOTIDE SEQUENCE</scope>
    <source>
        <strain evidence="3">NBRC 110071</strain>
    </source>
</reference>
<protein>
    <submittedName>
        <fullName evidence="3">Uncharacterized protein</fullName>
    </submittedName>
</protein>
<keyword evidence="2" id="KW-0812">Transmembrane</keyword>
<keyword evidence="2" id="KW-1133">Transmembrane helix</keyword>
<keyword evidence="2" id="KW-0472">Membrane</keyword>
<dbReference type="EMBL" id="BSNM01000014">
    <property type="protein sequence ID" value="GLQ31877.1"/>
    <property type="molecule type" value="Genomic_DNA"/>
</dbReference>
<evidence type="ECO:0000256" key="2">
    <source>
        <dbReference type="SAM" id="Phobius"/>
    </source>
</evidence>
<feature type="coiled-coil region" evidence="1">
    <location>
        <begin position="34"/>
        <end position="79"/>
    </location>
</feature>
<dbReference type="Proteomes" id="UP001161389">
    <property type="component" value="Unassembled WGS sequence"/>
</dbReference>
<evidence type="ECO:0000313" key="3">
    <source>
        <dbReference type="EMBL" id="GLQ31877.1"/>
    </source>
</evidence>
<dbReference type="AlphaFoldDB" id="A0AA37SCG7"/>
<accession>A0AA37SCG7</accession>
<name>A0AA37SCG7_9GAMM</name>
<feature type="transmembrane region" description="Helical" evidence="2">
    <location>
        <begin position="6"/>
        <end position="22"/>
    </location>
</feature>
<comment type="caution">
    <text evidence="3">The sequence shown here is derived from an EMBL/GenBank/DDBJ whole genome shotgun (WGS) entry which is preliminary data.</text>
</comment>
<keyword evidence="4" id="KW-1185">Reference proteome</keyword>
<proteinExistence type="predicted"/>
<reference evidence="3" key="2">
    <citation type="submission" date="2023-01" db="EMBL/GenBank/DDBJ databases">
        <title>Draft genome sequence of Litoribrevibacter albus strain NBRC 110071.</title>
        <authorList>
            <person name="Sun Q."/>
            <person name="Mori K."/>
        </authorList>
    </citation>
    <scope>NUCLEOTIDE SEQUENCE</scope>
    <source>
        <strain evidence="3">NBRC 110071</strain>
    </source>
</reference>
<keyword evidence="1" id="KW-0175">Coiled coil</keyword>